<dbReference type="InterPro" id="IPR003593">
    <property type="entry name" value="AAA+_ATPase"/>
</dbReference>
<dbReference type="Pfam" id="PF18024">
    <property type="entry name" value="HTH_50"/>
    <property type="match status" value="1"/>
</dbReference>
<dbReference type="InterPro" id="IPR035965">
    <property type="entry name" value="PAS-like_dom_sf"/>
</dbReference>
<dbReference type="InterPro" id="IPR058031">
    <property type="entry name" value="AAA_lid_NorR"/>
</dbReference>
<dbReference type="SMART" id="SM00091">
    <property type="entry name" value="PAS"/>
    <property type="match status" value="1"/>
</dbReference>
<dbReference type="PROSITE" id="PS50112">
    <property type="entry name" value="PAS"/>
    <property type="match status" value="1"/>
</dbReference>
<dbReference type="PANTHER" id="PTHR32071">
    <property type="entry name" value="TRANSCRIPTIONAL REGULATORY PROTEIN"/>
    <property type="match status" value="1"/>
</dbReference>
<dbReference type="Gene3D" id="1.10.8.60">
    <property type="match status" value="1"/>
</dbReference>
<dbReference type="Gene3D" id="1.10.10.60">
    <property type="entry name" value="Homeodomain-like"/>
    <property type="match status" value="1"/>
</dbReference>
<dbReference type="InterPro" id="IPR002078">
    <property type="entry name" value="Sigma_54_int"/>
</dbReference>
<keyword evidence="6" id="KW-0804">Transcription</keyword>
<evidence type="ECO:0000256" key="5">
    <source>
        <dbReference type="ARBA" id="ARBA00023125"/>
    </source>
</evidence>
<evidence type="ECO:0000256" key="6">
    <source>
        <dbReference type="ARBA" id="ARBA00023163"/>
    </source>
</evidence>
<dbReference type="SMART" id="SM00382">
    <property type="entry name" value="AAA"/>
    <property type="match status" value="1"/>
</dbReference>
<dbReference type="InterPro" id="IPR000700">
    <property type="entry name" value="PAS-assoc_C"/>
</dbReference>
<dbReference type="Pfam" id="PF13426">
    <property type="entry name" value="PAS_9"/>
    <property type="match status" value="1"/>
</dbReference>
<accession>A0ABS0F4D5</accession>
<dbReference type="SUPFAM" id="SSF55785">
    <property type="entry name" value="PYP-like sensor domain (PAS domain)"/>
    <property type="match status" value="1"/>
</dbReference>
<proteinExistence type="predicted"/>
<dbReference type="PROSITE" id="PS00676">
    <property type="entry name" value="SIGMA54_INTERACT_2"/>
    <property type="match status" value="1"/>
</dbReference>
<dbReference type="RefSeq" id="WP_195867780.1">
    <property type="nucleotide sequence ID" value="NZ_JADPKZ010000042.1"/>
</dbReference>
<dbReference type="EMBL" id="JADPKZ010000042">
    <property type="protein sequence ID" value="MBF8378161.1"/>
    <property type="molecule type" value="Genomic_DNA"/>
</dbReference>
<comment type="caution">
    <text evidence="11">The sequence shown here is derived from an EMBL/GenBank/DDBJ whole genome shotgun (WGS) entry which is preliminary data.</text>
</comment>
<evidence type="ECO:0000256" key="3">
    <source>
        <dbReference type="ARBA" id="ARBA00022840"/>
    </source>
</evidence>
<evidence type="ECO:0000313" key="11">
    <source>
        <dbReference type="EMBL" id="MBF8378161.1"/>
    </source>
</evidence>
<dbReference type="InterPro" id="IPR025944">
    <property type="entry name" value="Sigma_54_int_dom_CS"/>
</dbReference>
<dbReference type="Pfam" id="PF00158">
    <property type="entry name" value="Sigma54_activat"/>
    <property type="match status" value="1"/>
</dbReference>
<dbReference type="Gene3D" id="3.40.50.300">
    <property type="entry name" value="P-loop containing nucleotide triphosphate hydrolases"/>
    <property type="match status" value="1"/>
</dbReference>
<dbReference type="Proteomes" id="UP000642910">
    <property type="component" value="Unassembled WGS sequence"/>
</dbReference>
<dbReference type="SUPFAM" id="SSF46689">
    <property type="entry name" value="Homeodomain-like"/>
    <property type="match status" value="1"/>
</dbReference>
<dbReference type="InterPro" id="IPR025943">
    <property type="entry name" value="Sigma_54_int_dom_ATP-bd_2"/>
</dbReference>
<evidence type="ECO:0000256" key="1">
    <source>
        <dbReference type="ARBA" id="ARBA00022741"/>
    </source>
</evidence>
<evidence type="ECO:0000259" key="8">
    <source>
        <dbReference type="PROSITE" id="PS50045"/>
    </source>
</evidence>
<dbReference type="PROSITE" id="PS50045">
    <property type="entry name" value="SIGMA54_INTERACT_4"/>
    <property type="match status" value="1"/>
</dbReference>
<dbReference type="Gene3D" id="3.30.450.20">
    <property type="entry name" value="PAS domain"/>
    <property type="match status" value="1"/>
</dbReference>
<dbReference type="CDD" id="cd00009">
    <property type="entry name" value="AAA"/>
    <property type="match status" value="1"/>
</dbReference>
<keyword evidence="12" id="KW-1185">Reference proteome</keyword>
<keyword evidence="3" id="KW-0067">ATP-binding</keyword>
<organism evidence="11 12">
    <name type="scientific">Alicyclobacillus mali</name>
    <name type="common">ex Roth et al. 2021</name>
    <dbReference type="NCBI Taxonomy" id="1123961"/>
    <lineage>
        <taxon>Bacteria</taxon>
        <taxon>Bacillati</taxon>
        <taxon>Bacillota</taxon>
        <taxon>Bacilli</taxon>
        <taxon>Bacillales</taxon>
        <taxon>Alicyclobacillaceae</taxon>
        <taxon>Alicyclobacillus</taxon>
    </lineage>
</organism>
<dbReference type="NCBIfam" id="TIGR00229">
    <property type="entry name" value="sensory_box"/>
    <property type="match status" value="1"/>
</dbReference>
<keyword evidence="2" id="KW-0058">Aromatic hydrocarbons catabolism</keyword>
<protein>
    <recommendedName>
        <fullName evidence="7">HTH-type transcriptional regulatory protein TyrR</fullName>
    </recommendedName>
</protein>
<evidence type="ECO:0000256" key="4">
    <source>
        <dbReference type="ARBA" id="ARBA00023015"/>
    </source>
</evidence>
<keyword evidence="4" id="KW-0805">Transcription regulation</keyword>
<evidence type="ECO:0000259" key="9">
    <source>
        <dbReference type="PROSITE" id="PS50112"/>
    </source>
</evidence>
<evidence type="ECO:0000313" key="12">
    <source>
        <dbReference type="Proteomes" id="UP000642910"/>
    </source>
</evidence>
<keyword evidence="5" id="KW-0238">DNA-binding</keyword>
<dbReference type="PROSITE" id="PS00688">
    <property type="entry name" value="SIGMA54_INTERACT_3"/>
    <property type="match status" value="1"/>
</dbReference>
<evidence type="ECO:0000256" key="7">
    <source>
        <dbReference type="ARBA" id="ARBA00029500"/>
    </source>
</evidence>
<dbReference type="PROSITE" id="PS50113">
    <property type="entry name" value="PAC"/>
    <property type="match status" value="1"/>
</dbReference>
<dbReference type="InterPro" id="IPR030828">
    <property type="entry name" value="HTH_TyrR"/>
</dbReference>
<dbReference type="InterPro" id="IPR027417">
    <property type="entry name" value="P-loop_NTPase"/>
</dbReference>
<name>A0ABS0F4D5_9BACL</name>
<dbReference type="InterPro" id="IPR000014">
    <property type="entry name" value="PAS"/>
</dbReference>
<evidence type="ECO:0000256" key="2">
    <source>
        <dbReference type="ARBA" id="ARBA00022797"/>
    </source>
</evidence>
<keyword evidence="1" id="KW-0547">Nucleotide-binding</keyword>
<dbReference type="InterPro" id="IPR009057">
    <property type="entry name" value="Homeodomain-like_sf"/>
</dbReference>
<reference evidence="11 12" key="1">
    <citation type="submission" date="2020-11" db="EMBL/GenBank/DDBJ databases">
        <title>Genomic insight of Alicyclobacillus mali FL 18 reveals a new arsenic-resistant strain, with potential in environmental biotechnology.</title>
        <authorList>
            <person name="Fiorentino G."/>
            <person name="Gallo G."/>
            <person name="Aulitto M."/>
        </authorList>
    </citation>
    <scope>NUCLEOTIDE SEQUENCE [LARGE SCALE GENOMIC DNA]</scope>
    <source>
        <strain evidence="11 12">FL 18</strain>
    </source>
</reference>
<dbReference type="Pfam" id="PF25601">
    <property type="entry name" value="AAA_lid_14"/>
    <property type="match status" value="1"/>
</dbReference>
<evidence type="ECO:0000259" key="10">
    <source>
        <dbReference type="PROSITE" id="PS50113"/>
    </source>
</evidence>
<gene>
    <name evidence="11" type="ORF">IW967_09850</name>
</gene>
<sequence>MQDWSWMEHLTVPILIFERGQLARWNQAAHDAWPFLEQGFAWDDFRSSWTGDWIVHLHPWSNGESFLVECHPDLTRPVAERLQEMREAYEELELIFSEAFDEVFVTDGKGITIRVNRAAERLYGLRQEDLIGRSVFDLERQGVFYPSVIGLALKLRRQVTVLQTTSDGTQLWATANPVFDSSGEIRLVISTAKEISDIVRPDAAMPEPMRREADGDDQPPNMVAHSPGMRRVFHIAKRVARTDISCLLLGETGVGKSTLAEWIHRISPRQHGPFVQVNCAALPDSLLESELFGYESGAFTGALKSGKPGKVELANGGTLFLDEIAEVPLHLQGKLLDFVERRVLTRIGGTRVHKVDARIIAATNRDLKQMVRDGRFRADLYYRLTGVEIEIPPLRKRKEDIPEIVQQLLRQVISEFETKVRRVHPAVIRRLEQYSWPGNVRELEHLIRRLVILSDGDCILLSDLRDEWIDEVPPSEASSSEGPLAQLAQLERALYADAASRLRTTYEIAEALGVSQSTVVRKLKKYGLSIKRM</sequence>
<feature type="domain" description="PAC" evidence="10">
    <location>
        <begin position="155"/>
        <end position="207"/>
    </location>
</feature>
<dbReference type="SUPFAM" id="SSF52540">
    <property type="entry name" value="P-loop containing nucleoside triphosphate hydrolases"/>
    <property type="match status" value="1"/>
</dbReference>
<dbReference type="CDD" id="cd00130">
    <property type="entry name" value="PAS"/>
    <property type="match status" value="1"/>
</dbReference>
<feature type="domain" description="Sigma-54 factor interaction" evidence="8">
    <location>
        <begin position="222"/>
        <end position="452"/>
    </location>
</feature>
<feature type="domain" description="PAS" evidence="9">
    <location>
        <begin position="88"/>
        <end position="138"/>
    </location>
</feature>